<evidence type="ECO:0000313" key="4">
    <source>
        <dbReference type="EMBL" id="TCO53145.1"/>
    </source>
</evidence>
<dbReference type="Pfam" id="PF00004">
    <property type="entry name" value="AAA"/>
    <property type="match status" value="1"/>
</dbReference>
<dbReference type="PANTHER" id="PTHR23073">
    <property type="entry name" value="26S PROTEASOME REGULATORY SUBUNIT"/>
    <property type="match status" value="1"/>
</dbReference>
<dbReference type="GO" id="GO:0005524">
    <property type="term" value="F:ATP binding"/>
    <property type="evidence" value="ECO:0007669"/>
    <property type="project" value="UniProtKB-KW"/>
</dbReference>
<accession>A0A4R2JFV2</accession>
<keyword evidence="2" id="KW-0067">ATP-binding</keyword>
<proteinExistence type="predicted"/>
<feature type="domain" description="ATPase AAA-type core" evidence="3">
    <location>
        <begin position="312"/>
        <end position="382"/>
    </location>
</feature>
<protein>
    <submittedName>
        <fullName evidence="4">ATPase family protein associated with various cellular activities (AAA)</fullName>
    </submittedName>
</protein>
<organism evidence="4 5">
    <name type="scientific">Actinocrispum wychmicini</name>
    <dbReference type="NCBI Taxonomy" id="1213861"/>
    <lineage>
        <taxon>Bacteria</taxon>
        <taxon>Bacillati</taxon>
        <taxon>Actinomycetota</taxon>
        <taxon>Actinomycetes</taxon>
        <taxon>Pseudonocardiales</taxon>
        <taxon>Pseudonocardiaceae</taxon>
        <taxon>Actinocrispum</taxon>
    </lineage>
</organism>
<keyword evidence="5" id="KW-1185">Reference proteome</keyword>
<dbReference type="Proteomes" id="UP000295680">
    <property type="component" value="Unassembled WGS sequence"/>
</dbReference>
<dbReference type="GO" id="GO:0016887">
    <property type="term" value="F:ATP hydrolysis activity"/>
    <property type="evidence" value="ECO:0007669"/>
    <property type="project" value="InterPro"/>
</dbReference>
<keyword evidence="1" id="KW-0547">Nucleotide-binding</keyword>
<dbReference type="Gene3D" id="3.40.50.300">
    <property type="entry name" value="P-loop containing nucleotide triphosphate hydrolases"/>
    <property type="match status" value="1"/>
</dbReference>
<evidence type="ECO:0000313" key="5">
    <source>
        <dbReference type="Proteomes" id="UP000295680"/>
    </source>
</evidence>
<dbReference type="InterPro" id="IPR003959">
    <property type="entry name" value="ATPase_AAA_core"/>
</dbReference>
<sequence>MLPGAPLVAGGLIEVTDPDRTFLTRGLRVPDRVTMHLLGDDTPDPALDGLIVTPMPCLAGDPIALGAALRRGATPCYLRARRGSSAESLGAAAFTELGLPALVLDLARWGRTDPRDGVRVACREARLRGAGLVAGPVEALGDQVGSVVAELCATGWPVVLHGRRSWDPRWSPDVPLVVDAPPVAATDMAELWNSLLAGEVDPDMDVTASTHALNMDPGQVRRAANATWWQAAHAERRIGAEELRVGIRSQNAAGLEQLARRVDPQAGWDDQVLPPAQLSMLRELGLRARHRDQVLDGWQMRGTGRGTGIAALFTGPPGTGKTLSAEVLAHDLGFDLYTVDIATVVDKYVGETEKNLERIFSEAEQVNGVLFFDEADALTARGLKVTHTPEE</sequence>
<dbReference type="SUPFAM" id="SSF52540">
    <property type="entry name" value="P-loop containing nucleoside triphosphate hydrolases"/>
    <property type="match status" value="1"/>
</dbReference>
<dbReference type="InterPro" id="IPR050221">
    <property type="entry name" value="26S_Proteasome_ATPase"/>
</dbReference>
<dbReference type="EMBL" id="SLWS01000011">
    <property type="protein sequence ID" value="TCO53145.1"/>
    <property type="molecule type" value="Genomic_DNA"/>
</dbReference>
<reference evidence="4 5" key="1">
    <citation type="submission" date="2019-03" db="EMBL/GenBank/DDBJ databases">
        <title>Genomic Encyclopedia of Type Strains, Phase IV (KMG-IV): sequencing the most valuable type-strain genomes for metagenomic binning, comparative biology and taxonomic classification.</title>
        <authorList>
            <person name="Goeker M."/>
        </authorList>
    </citation>
    <scope>NUCLEOTIDE SEQUENCE [LARGE SCALE GENOMIC DNA]</scope>
    <source>
        <strain evidence="4 5">DSM 45934</strain>
    </source>
</reference>
<gene>
    <name evidence="4" type="ORF">EV192_111342</name>
</gene>
<name>A0A4R2JFV2_9PSEU</name>
<comment type="caution">
    <text evidence="4">The sequence shown here is derived from an EMBL/GenBank/DDBJ whole genome shotgun (WGS) entry which is preliminary data.</text>
</comment>
<evidence type="ECO:0000256" key="1">
    <source>
        <dbReference type="ARBA" id="ARBA00022741"/>
    </source>
</evidence>
<dbReference type="CDD" id="cd19481">
    <property type="entry name" value="RecA-like_protease"/>
    <property type="match status" value="1"/>
</dbReference>
<dbReference type="InterPro" id="IPR027417">
    <property type="entry name" value="P-loop_NTPase"/>
</dbReference>
<evidence type="ECO:0000259" key="3">
    <source>
        <dbReference type="Pfam" id="PF00004"/>
    </source>
</evidence>
<evidence type="ECO:0000256" key="2">
    <source>
        <dbReference type="ARBA" id="ARBA00022840"/>
    </source>
</evidence>
<dbReference type="AlphaFoldDB" id="A0A4R2JFV2"/>